<keyword evidence="4" id="KW-0378">Hydrolase</keyword>
<dbReference type="RefSeq" id="WP_267218298.1">
    <property type="nucleotide sequence ID" value="NZ_JAPCWC010000001.1"/>
</dbReference>
<dbReference type="InterPro" id="IPR017853">
    <property type="entry name" value="GH"/>
</dbReference>
<proteinExistence type="inferred from homology"/>
<evidence type="ECO:0000256" key="2">
    <source>
        <dbReference type="ARBA" id="ARBA00012662"/>
    </source>
</evidence>
<evidence type="ECO:0000256" key="5">
    <source>
        <dbReference type="ARBA" id="ARBA00023295"/>
    </source>
</evidence>
<dbReference type="Gene3D" id="2.60.40.1180">
    <property type="entry name" value="Golgi alpha-mannosidase II"/>
    <property type="match status" value="1"/>
</dbReference>
<organism evidence="8 9">
    <name type="scientific">Novosphingobium clariflavum</name>
    <dbReference type="NCBI Taxonomy" id="2029884"/>
    <lineage>
        <taxon>Bacteria</taxon>
        <taxon>Pseudomonadati</taxon>
        <taxon>Pseudomonadota</taxon>
        <taxon>Alphaproteobacteria</taxon>
        <taxon>Sphingomonadales</taxon>
        <taxon>Sphingomonadaceae</taxon>
        <taxon>Novosphingobium</taxon>
    </lineage>
</organism>
<evidence type="ECO:0000256" key="6">
    <source>
        <dbReference type="SAM" id="SignalP"/>
    </source>
</evidence>
<reference evidence="8 9" key="1">
    <citation type="submission" date="2024-09" db="EMBL/GenBank/DDBJ databases">
        <authorList>
            <person name="Sun Q."/>
            <person name="Mori K."/>
        </authorList>
    </citation>
    <scope>NUCLEOTIDE SEQUENCE [LARGE SCALE GENOMIC DNA]</scope>
    <source>
        <strain evidence="8 9">CICC 11035S</strain>
    </source>
</reference>
<sequence>MKGLRPDRRRFLAGALAAGAAARPLAAAAASTGAAAGPVQANWASLVEHYRYPDWFRDAKFGIWSHWGPQAVPEQGDWYGRFLYMQGHPMYEHHLRTYGHPADTGMMEIQNRWKAESWDPEALMQRYVKAGAKYFVSLACHHDNLDCFDSAHHAWNSKRVGPGRDVVGTWEKAARAAGLKFGVSNHISHAWHWYQPAYAYDPEGPRKGERYDAYRLTKADGAGKWWDGLDPQELYTGRHMVAPDGIDSIAAMNEWHDRNDGQWLETAPPGDETFARQWLLRQMDLVAKYRPDFCYFDNYELPFGQYGLAAAADYYNRSIEWHGKIDVVLTAKQLKSYARFGLVQDVERGFTDHLWDEPWQTDTCIGDWFYNRDRFTQKSYVGAQGVLQRLADVISKNGNLLLSIPQRGDGTIDGEEEKILDDLARWMAVNGEAVFGSRPWHRYGEGPTVLSVGMQNEGGFKGFVEGDVRFTVKDGALYLFALAAPEKPLSVKALGRRAMAQAGKGQVAKITLLGGGAVPFRQGAEAMEIDLPQGLGTVPVVKIEGRGIA</sequence>
<evidence type="ECO:0000256" key="3">
    <source>
        <dbReference type="ARBA" id="ARBA00022729"/>
    </source>
</evidence>
<name>A0ABV6S5S6_9SPHN</name>
<feature type="signal peptide" evidence="6">
    <location>
        <begin position="1"/>
        <end position="29"/>
    </location>
</feature>
<dbReference type="InterPro" id="IPR013780">
    <property type="entry name" value="Glyco_hydro_b"/>
</dbReference>
<evidence type="ECO:0000256" key="1">
    <source>
        <dbReference type="ARBA" id="ARBA00007951"/>
    </source>
</evidence>
<keyword evidence="3 6" id="KW-0732">Signal</keyword>
<dbReference type="InterPro" id="IPR057739">
    <property type="entry name" value="Glyco_hydro_29_N"/>
</dbReference>
<evidence type="ECO:0000313" key="8">
    <source>
        <dbReference type="EMBL" id="MFC0684087.1"/>
    </source>
</evidence>
<evidence type="ECO:0000313" key="9">
    <source>
        <dbReference type="Proteomes" id="UP001589858"/>
    </source>
</evidence>
<keyword evidence="5" id="KW-0326">Glycosidase</keyword>
<comment type="similarity">
    <text evidence="1">Belongs to the glycosyl hydrolase 29 family.</text>
</comment>
<feature type="domain" description="Glycoside hydrolase family 29 N-terminal" evidence="7">
    <location>
        <begin position="30"/>
        <end position="432"/>
    </location>
</feature>
<dbReference type="Proteomes" id="UP001589858">
    <property type="component" value="Unassembled WGS sequence"/>
</dbReference>
<dbReference type="InterPro" id="IPR000933">
    <property type="entry name" value="Glyco_hydro_29"/>
</dbReference>
<comment type="caution">
    <text evidence="8">The sequence shown here is derived from an EMBL/GenBank/DDBJ whole genome shotgun (WGS) entry which is preliminary data.</text>
</comment>
<feature type="chain" id="PRO_5045769582" description="alpha-L-fucosidase" evidence="6">
    <location>
        <begin position="30"/>
        <end position="549"/>
    </location>
</feature>
<dbReference type="PANTHER" id="PTHR10030">
    <property type="entry name" value="ALPHA-L-FUCOSIDASE"/>
    <property type="match status" value="1"/>
</dbReference>
<keyword evidence="9" id="KW-1185">Reference proteome</keyword>
<dbReference type="SMART" id="SM00812">
    <property type="entry name" value="Alpha_L_fucos"/>
    <property type="match status" value="1"/>
</dbReference>
<dbReference type="EC" id="3.2.1.51" evidence="2"/>
<dbReference type="InterPro" id="IPR006311">
    <property type="entry name" value="TAT_signal"/>
</dbReference>
<gene>
    <name evidence="8" type="ORF">ACFFF8_05735</name>
</gene>
<dbReference type="Gene3D" id="3.20.20.80">
    <property type="entry name" value="Glycosidases"/>
    <property type="match status" value="1"/>
</dbReference>
<dbReference type="Pfam" id="PF01120">
    <property type="entry name" value="Alpha_L_fucos"/>
    <property type="match status" value="1"/>
</dbReference>
<accession>A0ABV6S5S6</accession>
<evidence type="ECO:0000259" key="7">
    <source>
        <dbReference type="Pfam" id="PF01120"/>
    </source>
</evidence>
<evidence type="ECO:0000256" key="4">
    <source>
        <dbReference type="ARBA" id="ARBA00022801"/>
    </source>
</evidence>
<dbReference type="PANTHER" id="PTHR10030:SF37">
    <property type="entry name" value="ALPHA-L-FUCOSIDASE-RELATED"/>
    <property type="match status" value="1"/>
</dbReference>
<dbReference type="EMBL" id="JBHLTM010000026">
    <property type="protein sequence ID" value="MFC0684087.1"/>
    <property type="molecule type" value="Genomic_DNA"/>
</dbReference>
<dbReference type="SUPFAM" id="SSF51445">
    <property type="entry name" value="(Trans)glycosidases"/>
    <property type="match status" value="1"/>
</dbReference>
<protein>
    <recommendedName>
        <fullName evidence="2">alpha-L-fucosidase</fullName>
        <ecNumber evidence="2">3.2.1.51</ecNumber>
    </recommendedName>
</protein>
<dbReference type="PROSITE" id="PS51318">
    <property type="entry name" value="TAT"/>
    <property type="match status" value="1"/>
</dbReference>